<gene>
    <name evidence="3" type="ORF">HYN69_14405</name>
</gene>
<feature type="region of interest" description="Disordered" evidence="1">
    <location>
        <begin position="1"/>
        <end position="22"/>
    </location>
</feature>
<feature type="domain" description="Putative acyltransferase ACT14924-like acyltransferase" evidence="2">
    <location>
        <begin position="83"/>
        <end position="223"/>
    </location>
</feature>
<name>A0A2S0UNZ5_9RHOB</name>
<evidence type="ECO:0000256" key="1">
    <source>
        <dbReference type="SAM" id="MobiDB-lite"/>
    </source>
</evidence>
<dbReference type="KEGG" id="geh:HYN69_14405"/>
<evidence type="ECO:0000259" key="2">
    <source>
        <dbReference type="Pfam" id="PF19576"/>
    </source>
</evidence>
<dbReference type="Proteomes" id="UP000244496">
    <property type="component" value="Chromosome"/>
</dbReference>
<keyword evidence="4" id="KW-1185">Reference proteome</keyword>
<evidence type="ECO:0000313" key="4">
    <source>
        <dbReference type="Proteomes" id="UP000244496"/>
    </source>
</evidence>
<reference evidence="3 4" key="1">
    <citation type="submission" date="2018-04" db="EMBL/GenBank/DDBJ databases">
        <title>Genome sequencing of Gemmobacter.</title>
        <authorList>
            <person name="Yi H."/>
            <person name="Baek M.-G."/>
        </authorList>
    </citation>
    <scope>NUCLEOTIDE SEQUENCE [LARGE SCALE GENOMIC DNA]</scope>
    <source>
        <strain evidence="3 4">HYN0069</strain>
    </source>
</reference>
<dbReference type="Pfam" id="PF19576">
    <property type="entry name" value="Acyltransf_2"/>
    <property type="match status" value="1"/>
</dbReference>
<sequence length="291" mass="31394">MTDAAFHPQPDPGFTYSHPAQSRPRRALIRTVERISGQPKLRNLYLGWAASPRRSEPVFDAALRLLDIAPQHHWTVPAAHIPATGGLLLVANHPYGIVDGLALCQLGMELRGNVQILTNSVLCQPAEVTPHLLPIDFSGTPQARKTSATSRRLAIDLLAAGKTVAMFPAGGIATANAPLRGAAYDAEWHGFVARLALIAGVTTLPVHFGGRNSRLFQIASHLSYPLRVALVFHETRRLCGKPLPMTIGAPVTAAELSSLPKEAVAADLRRRTMALGGTGDEVFHWPAHVKW</sequence>
<dbReference type="RefSeq" id="WP_108436350.1">
    <property type="nucleotide sequence ID" value="NZ_CP028918.1"/>
</dbReference>
<accession>A0A2S0UNZ5</accession>
<dbReference type="InterPro" id="IPR045746">
    <property type="entry name" value="ACT14924-like_Acyltransf_dom"/>
</dbReference>
<organism evidence="3 4">
    <name type="scientific">Paragemmobacter aquarius</name>
    <dbReference type="NCBI Taxonomy" id="2169400"/>
    <lineage>
        <taxon>Bacteria</taxon>
        <taxon>Pseudomonadati</taxon>
        <taxon>Pseudomonadota</taxon>
        <taxon>Alphaproteobacteria</taxon>
        <taxon>Rhodobacterales</taxon>
        <taxon>Paracoccaceae</taxon>
        <taxon>Paragemmobacter</taxon>
    </lineage>
</organism>
<proteinExistence type="predicted"/>
<dbReference type="OrthoDB" id="1113830at2"/>
<dbReference type="EMBL" id="CP028918">
    <property type="protein sequence ID" value="AWB49533.1"/>
    <property type="molecule type" value="Genomic_DNA"/>
</dbReference>
<dbReference type="AlphaFoldDB" id="A0A2S0UNZ5"/>
<evidence type="ECO:0000313" key="3">
    <source>
        <dbReference type="EMBL" id="AWB49533.1"/>
    </source>
</evidence>
<protein>
    <recommendedName>
        <fullName evidence="2">Putative acyltransferase ACT14924-like acyltransferase domain-containing protein</fullName>
    </recommendedName>
</protein>
<dbReference type="SUPFAM" id="SSF69593">
    <property type="entry name" value="Glycerol-3-phosphate (1)-acyltransferase"/>
    <property type="match status" value="1"/>
</dbReference>